<evidence type="ECO:0000256" key="7">
    <source>
        <dbReference type="PIRSR" id="PIRSR000027-2"/>
    </source>
</evidence>
<feature type="signal peptide" evidence="8">
    <location>
        <begin position="1"/>
        <end position="25"/>
    </location>
</feature>
<keyword evidence="4" id="KW-0249">Electron transport</keyword>
<evidence type="ECO:0000256" key="5">
    <source>
        <dbReference type="ARBA" id="ARBA00023004"/>
    </source>
</evidence>
<dbReference type="Proteomes" id="UP000003704">
    <property type="component" value="Unassembled WGS sequence"/>
</dbReference>
<evidence type="ECO:0000256" key="1">
    <source>
        <dbReference type="ARBA" id="ARBA00022448"/>
    </source>
</evidence>
<comment type="PTM">
    <text evidence="7">Binds 1 heme group per subunit.</text>
</comment>
<evidence type="ECO:0000256" key="6">
    <source>
        <dbReference type="PIRSR" id="PIRSR000027-1"/>
    </source>
</evidence>
<dbReference type="PIRSF" id="PIRSF000027">
    <property type="entry name" value="Cytc_c_prime"/>
    <property type="match status" value="1"/>
</dbReference>
<dbReference type="EMBL" id="AKGD01000001">
    <property type="protein sequence ID" value="EIT71227.1"/>
    <property type="molecule type" value="Genomic_DNA"/>
</dbReference>
<dbReference type="GO" id="GO:0042597">
    <property type="term" value="C:periplasmic space"/>
    <property type="evidence" value="ECO:0007669"/>
    <property type="project" value="InterPro"/>
</dbReference>
<keyword evidence="3 6" id="KW-0479">Metal-binding</keyword>
<evidence type="ECO:0000256" key="4">
    <source>
        <dbReference type="ARBA" id="ARBA00022982"/>
    </source>
</evidence>
<dbReference type="InterPro" id="IPR010980">
    <property type="entry name" value="Cyt_c/b562"/>
</dbReference>
<evidence type="ECO:0000256" key="2">
    <source>
        <dbReference type="ARBA" id="ARBA00022617"/>
    </source>
</evidence>
<dbReference type="OrthoDB" id="5520910at2"/>
<evidence type="ECO:0000313" key="10">
    <source>
        <dbReference type="Proteomes" id="UP000003704"/>
    </source>
</evidence>
<dbReference type="Gene3D" id="1.20.120.10">
    <property type="entry name" value="Cytochrome c/b562"/>
    <property type="match status" value="1"/>
</dbReference>
<keyword evidence="2 7" id="KW-0349">Heme</keyword>
<dbReference type="InterPro" id="IPR002321">
    <property type="entry name" value="Cyt_c_II"/>
</dbReference>
<dbReference type="AlphaFoldDB" id="I7ZHL0"/>
<keyword evidence="5 6" id="KW-0408">Iron</keyword>
<name>I7ZHL0_9GAMM</name>
<dbReference type="SUPFAM" id="SSF47175">
    <property type="entry name" value="Cytochromes"/>
    <property type="match status" value="1"/>
</dbReference>
<dbReference type="STRING" id="1172194.WQQ_13640"/>
<evidence type="ECO:0008006" key="11">
    <source>
        <dbReference type="Google" id="ProtNLM"/>
    </source>
</evidence>
<feature type="binding site" description="covalent" evidence="7">
    <location>
        <position position="150"/>
    </location>
    <ligand>
        <name>heme c</name>
        <dbReference type="ChEBI" id="CHEBI:61717"/>
    </ligand>
</feature>
<feature type="binding site" description="axial binding residue" evidence="6">
    <location>
        <position position="151"/>
    </location>
    <ligand>
        <name>heme c</name>
        <dbReference type="ChEBI" id="CHEBI:61717"/>
    </ligand>
    <ligandPart>
        <name>Fe</name>
        <dbReference type="ChEBI" id="CHEBI:18248"/>
    </ligandPart>
</feature>
<sequence>MKKAISRIVVPVLALSALSVSIAYAQQGPRPENLVKWRQSAYQVVAWNSARIKASVTGSYDKAEVAQAASTLAAVANSGLPKLFAAGTEKTRGWHETSAKAEVFSESKRFSELDADFAKAANELAKLAQAGDEAGVKTQYVALNKTCKACHDSYKASE</sequence>
<evidence type="ECO:0000256" key="8">
    <source>
        <dbReference type="SAM" id="SignalP"/>
    </source>
</evidence>
<comment type="caution">
    <text evidence="9">The sequence shown here is derived from an EMBL/GenBank/DDBJ whole genome shotgun (WGS) entry which is preliminary data.</text>
</comment>
<gene>
    <name evidence="9" type="ORF">WQQ_13640</name>
</gene>
<keyword evidence="8" id="KW-0732">Signal</keyword>
<reference evidence="9 10" key="1">
    <citation type="journal article" date="2012" name="J. Bacteriol.">
        <title>Genome Sequence of n-Alkane-Degrading Hydrocarboniphaga effusa Strain AP103T (ATCC BAA-332T).</title>
        <authorList>
            <person name="Chang H.K."/>
            <person name="Zylstra G.J."/>
            <person name="Chae J.C."/>
        </authorList>
    </citation>
    <scope>NUCLEOTIDE SEQUENCE [LARGE SCALE GENOMIC DNA]</scope>
    <source>
        <strain evidence="9 10">AP103</strain>
    </source>
</reference>
<keyword evidence="10" id="KW-1185">Reference proteome</keyword>
<feature type="binding site" description="covalent" evidence="7">
    <location>
        <position position="147"/>
    </location>
    <ligand>
        <name>heme c</name>
        <dbReference type="ChEBI" id="CHEBI:61717"/>
    </ligand>
</feature>
<proteinExistence type="predicted"/>
<accession>I7ZHL0</accession>
<dbReference type="GO" id="GO:0022900">
    <property type="term" value="P:electron transport chain"/>
    <property type="evidence" value="ECO:0007669"/>
    <property type="project" value="InterPro"/>
</dbReference>
<dbReference type="Pfam" id="PF01322">
    <property type="entry name" value="Cytochrom_C_2"/>
    <property type="match status" value="1"/>
</dbReference>
<dbReference type="InterPro" id="IPR012127">
    <property type="entry name" value="Cyt_c_prime"/>
</dbReference>
<organism evidence="9 10">
    <name type="scientific">Hydrocarboniphaga effusa AP103</name>
    <dbReference type="NCBI Taxonomy" id="1172194"/>
    <lineage>
        <taxon>Bacteria</taxon>
        <taxon>Pseudomonadati</taxon>
        <taxon>Pseudomonadota</taxon>
        <taxon>Gammaproteobacteria</taxon>
        <taxon>Nevskiales</taxon>
        <taxon>Nevskiaceae</taxon>
        <taxon>Hydrocarboniphaga</taxon>
    </lineage>
</organism>
<protein>
    <recommendedName>
        <fullName evidence="11">Cytochrome c</fullName>
    </recommendedName>
</protein>
<keyword evidence="1" id="KW-0813">Transport</keyword>
<dbReference type="PROSITE" id="PS51009">
    <property type="entry name" value="CYTCII"/>
    <property type="match status" value="1"/>
</dbReference>
<dbReference type="GO" id="GO:0009055">
    <property type="term" value="F:electron transfer activity"/>
    <property type="evidence" value="ECO:0007669"/>
    <property type="project" value="InterPro"/>
</dbReference>
<dbReference type="GO" id="GO:0020037">
    <property type="term" value="F:heme binding"/>
    <property type="evidence" value="ECO:0007669"/>
    <property type="project" value="InterPro"/>
</dbReference>
<dbReference type="RefSeq" id="WP_007184318.1">
    <property type="nucleotide sequence ID" value="NZ_AKGD01000001.1"/>
</dbReference>
<evidence type="ECO:0000256" key="3">
    <source>
        <dbReference type="ARBA" id="ARBA00022723"/>
    </source>
</evidence>
<dbReference type="GO" id="GO:0005506">
    <property type="term" value="F:iron ion binding"/>
    <property type="evidence" value="ECO:0007669"/>
    <property type="project" value="InterPro"/>
</dbReference>
<evidence type="ECO:0000313" key="9">
    <source>
        <dbReference type="EMBL" id="EIT71227.1"/>
    </source>
</evidence>
<feature type="chain" id="PRO_5003712601" description="Cytochrome c" evidence="8">
    <location>
        <begin position="26"/>
        <end position="158"/>
    </location>
</feature>
<dbReference type="PATRIC" id="fig|1172194.4.peg.1311"/>